<keyword evidence="3" id="KW-1185">Reference proteome</keyword>
<gene>
    <name evidence="2" type="ORF">QE152_g7074</name>
</gene>
<feature type="compositionally biased region" description="Basic and acidic residues" evidence="1">
    <location>
        <begin position="68"/>
        <end position="78"/>
    </location>
</feature>
<feature type="compositionally biased region" description="Basic residues" evidence="1">
    <location>
        <begin position="79"/>
        <end position="91"/>
    </location>
</feature>
<comment type="caution">
    <text evidence="2">The sequence shown here is derived from an EMBL/GenBank/DDBJ whole genome shotgun (WGS) entry which is preliminary data.</text>
</comment>
<evidence type="ECO:0000313" key="2">
    <source>
        <dbReference type="EMBL" id="KAK9745274.1"/>
    </source>
</evidence>
<proteinExistence type="predicted"/>
<organism evidence="2 3">
    <name type="scientific">Popillia japonica</name>
    <name type="common">Japanese beetle</name>
    <dbReference type="NCBI Taxonomy" id="7064"/>
    <lineage>
        <taxon>Eukaryota</taxon>
        <taxon>Metazoa</taxon>
        <taxon>Ecdysozoa</taxon>
        <taxon>Arthropoda</taxon>
        <taxon>Hexapoda</taxon>
        <taxon>Insecta</taxon>
        <taxon>Pterygota</taxon>
        <taxon>Neoptera</taxon>
        <taxon>Endopterygota</taxon>
        <taxon>Coleoptera</taxon>
        <taxon>Polyphaga</taxon>
        <taxon>Scarabaeiformia</taxon>
        <taxon>Scarabaeidae</taxon>
        <taxon>Rutelinae</taxon>
        <taxon>Popillia</taxon>
    </lineage>
</organism>
<sequence>MPRRAPPAPRIIKFCIANRAHDVIYSIIVTVCLIIVRITKNTGPKSRPRGTPVKHMNKIRILRRRRAPREERETASRRDNKKIRILRRRRAPREERETASRRDNKHCAVVYVKLY</sequence>
<feature type="region of interest" description="Disordered" evidence="1">
    <location>
        <begin position="42"/>
        <end position="102"/>
    </location>
</feature>
<evidence type="ECO:0000256" key="1">
    <source>
        <dbReference type="SAM" id="MobiDB-lite"/>
    </source>
</evidence>
<dbReference type="Proteomes" id="UP001458880">
    <property type="component" value="Unassembled WGS sequence"/>
</dbReference>
<feature type="compositionally biased region" description="Basic residues" evidence="1">
    <location>
        <begin position="55"/>
        <end position="67"/>
    </location>
</feature>
<reference evidence="2 3" key="1">
    <citation type="journal article" date="2024" name="BMC Genomics">
        <title>De novo assembly and annotation of Popillia japonica's genome with initial clues to its potential as an invasive pest.</title>
        <authorList>
            <person name="Cucini C."/>
            <person name="Boschi S."/>
            <person name="Funari R."/>
            <person name="Cardaioli E."/>
            <person name="Iannotti N."/>
            <person name="Marturano G."/>
            <person name="Paoli F."/>
            <person name="Bruttini M."/>
            <person name="Carapelli A."/>
            <person name="Frati F."/>
            <person name="Nardi F."/>
        </authorList>
    </citation>
    <scope>NUCLEOTIDE SEQUENCE [LARGE SCALE GENOMIC DNA]</scope>
    <source>
        <strain evidence="2">DMR45628</strain>
    </source>
</reference>
<accession>A0AAW1MEN9</accession>
<dbReference type="AlphaFoldDB" id="A0AAW1MEN9"/>
<evidence type="ECO:0000313" key="3">
    <source>
        <dbReference type="Proteomes" id="UP001458880"/>
    </source>
</evidence>
<protein>
    <submittedName>
        <fullName evidence="2">Uncharacterized protein</fullName>
    </submittedName>
</protein>
<name>A0AAW1MEN9_POPJA</name>
<feature type="compositionally biased region" description="Basic and acidic residues" evidence="1">
    <location>
        <begin position="92"/>
        <end position="102"/>
    </location>
</feature>
<dbReference type="EMBL" id="JASPKY010000050">
    <property type="protein sequence ID" value="KAK9745274.1"/>
    <property type="molecule type" value="Genomic_DNA"/>
</dbReference>